<keyword evidence="2" id="KW-1185">Reference proteome</keyword>
<dbReference type="KEGG" id="vg:15010911"/>
<evidence type="ECO:0000313" key="1">
    <source>
        <dbReference type="EMBL" id="AGH31523.1"/>
    </source>
</evidence>
<dbReference type="RefSeq" id="YP_007674375.1">
    <property type="nucleotide sequence ID" value="NC_020851.1"/>
</dbReference>
<name>M4QRQ4_9CAUD</name>
<gene>
    <name evidence="1" type="ORF">SWZG_00010</name>
</gene>
<sequence>MQYVSGRKINQDFGVPGITTNDTVVNVDGRIAVGIGTSATTDIDTNQIRIRDNIIDSRGVIGSMGYFLTKDVEGLTWTNVPPLGNNSIFLAEDGDILNNIGLQTYTGLNFISDQLLGITTNPDNPGFADIRIDPRWYRDRTPGGGGGIYTTGTVGIGLTQPRLGNVGVLTDVKLDVLGDAIFSGIISASSFIGEFNVDTQDLNVSGIASFNGNTDNVIGDTNTGIVQIDGGVGIDKNVSIGASLDVNNLLTVGSAVTIGNGIVSATTGDFTNLELDNLNVSGFSTFGDIARFNSEVNIFDDLFVSGNISVGGTGVTLDTETIRIEGKELLIGFTTTITPNDTTANAAGIAVASTEGYFLVDLQVPGINTTPNTYKQIKWFKNGTFVGQGTDAFISNQPISIGRTQIQNGQLFAVGNSINFTEDEITAPTFVGNLTGTASTASFATTAFNLSNAANITTGTISSDRLTGSYDIDITGTATTAFNLSDAANITTGTISSDRLTGSYDIDITGTATTATNLADAANITTGTISSDRLTGSYDIDITGTATTATNLADAANITTGTISSDRLTGSYDIDITGTATTATNLADAANITTGTISSDRLTGSYAIDITGTATTATNLSNAANITTGTISSDRLTGSYSIDITGTASTASFATTAFNLNGVVASNLNVAFAQTAGIATNLVGGVAGQISYQTAPNVTGFLTTGPSNQVLTSQGPGIAPIWTAVGSASAIEGITVRDEGSIVGGSGSISTLNFKGNGVIATATAGGNIATITISQSVDGSGGIANTATNLADAANITTGTISSDRLTGSYGIDITGTATTATNLSNAANITTGTISSDRLTGSYDIDITGNAGTASTASFATTAFNLNGVVASNLNVAFAQTAGLSTETTKLQTSRTFEITGDVVASPITFDGTGNVSLAATIQPNSVGLGTDTFGDYVKSITGTSNEVTVSVTSGEGSTPQIGLPSDVTIGQDLTVTRDVEINRNLNVNGNITIGGTSATLFTQTLTVADPDLILGVRTDALGNDISTDNTANHGGIAIASTEGNPLITLTNPGAGETLPSTYKKIMWFKSGSFSGLGTDAWLSNYAIGIGSTQFPTGTRLAAGSVQFTENDLAAVRNINSSGIVTASVGFEGNLTGTASTASFATTAFNLNGVVESDLNVATATTATNLSNAANITTGTISSDRLTGSYDIDITGTATTATNLSNAANITTGTISSDRLTGSYDIDITGTASTASFATTAFNLDGFVESNLNVAFAQTAGIATYTSEWILETGNGSDYGISGPGLTGTENDPTFYLTRGEQYKFTNNTGGHPFRIQSTPNGSVGTQYNDGITNNNAGNGTTLLWNVQFDSPDILYYQCTTGGHGGMGGKIYIVNAGIASDVNLFTTGIATIGSVQINAGIVTATSGIVTYYGDGQYLQNISSSGGISSITISNNTLDQSQYLTYAVSTGNTTGLGVTTEGLVFNPFTGRMGIGQTLPQAKLDINVGTGLTALNIEGSEGQLFSITNNLTSGSIFSVNDVSGIPSIDVDADGTIQLAPFGSTEYVGIGTTNPTQKLDVNGNIRLRGALYDNSNGIGATNQVLTSTGSGISWQDAAVSGVGIQSGGTVIGTGITTLNFVGAGNTFALNGNTVDISIVTSDTTRTVNTYTATSAQTTFSATYNVGYVDVFLNGVKLSENEYTATNGTSIVLDTGASLNDIVEVVGYSNINISGSTPDISPIMMGMIF</sequence>
<dbReference type="GeneID" id="15010911"/>
<evidence type="ECO:0000313" key="2">
    <source>
        <dbReference type="Proteomes" id="UP000201252"/>
    </source>
</evidence>
<accession>M4QRQ4</accession>
<dbReference type="Proteomes" id="UP000201252">
    <property type="component" value="Segment"/>
</dbReference>
<dbReference type="InterPro" id="IPR008972">
    <property type="entry name" value="Cupredoxin"/>
</dbReference>
<proteinExistence type="predicted"/>
<dbReference type="SUPFAM" id="SSF49503">
    <property type="entry name" value="Cupredoxins"/>
    <property type="match status" value="1"/>
</dbReference>
<organism evidence="1 2">
    <name type="scientific">Synechococcus phage S-SKS1</name>
    <dbReference type="NCBI Taxonomy" id="754042"/>
    <lineage>
        <taxon>Viruses</taxon>
        <taxon>Duplodnaviria</taxon>
        <taxon>Heunggongvirae</taxon>
        <taxon>Uroviricota</taxon>
        <taxon>Caudoviricetes</taxon>
        <taxon>Llyrvirus</taxon>
        <taxon>Llyrvirus SSKS1</taxon>
    </lineage>
</organism>
<reference evidence="1 2" key="1">
    <citation type="submission" date="2010-10" db="EMBL/GenBank/DDBJ databases">
        <title>The Genome Sequence of Synechococcus phage S-SKS1.</title>
        <authorList>
            <consortium name="The Broad Institute Genome Sequencing Platform"/>
            <person name="Henn M.R."/>
            <person name="Clokie M."/>
            <person name="Levin J."/>
            <person name="Malboeuf C."/>
            <person name="Casali M."/>
            <person name="Russ C."/>
            <person name="Lennon N."/>
            <person name="Chapman S.B."/>
            <person name="Erlich R."/>
            <person name="Young S.K."/>
            <person name="Yandava C."/>
            <person name="Zeng Q."/>
            <person name="Alvarado L."/>
            <person name="Anderson S."/>
            <person name="Berlin A."/>
            <person name="Chen Z."/>
            <person name="Freedman E."/>
            <person name="Gellesch M."/>
            <person name="Goldberg J."/>
            <person name="Green L."/>
            <person name="Griggs A."/>
            <person name="Gujja S."/>
            <person name="Heilman E.R."/>
            <person name="Heiman D."/>
            <person name="Hollinger A."/>
            <person name="Howarth C."/>
            <person name="Larson L."/>
            <person name="Mehta T."/>
            <person name="Pearson M."/>
            <person name="Roberts A."/>
            <person name="Ryan E."/>
            <person name="Saif S."/>
            <person name="Shea T."/>
            <person name="Shenoy N."/>
            <person name="Sisk P."/>
            <person name="Stolte C."/>
            <person name="Sykes S."/>
            <person name="White J."/>
            <person name="Haas B."/>
            <person name="Nusbaum C."/>
            <person name="Birren B."/>
        </authorList>
    </citation>
    <scope>NUCLEOTIDE SEQUENCE [LARGE SCALE GENOMIC DNA]</scope>
</reference>
<protein>
    <submittedName>
        <fullName evidence="1">Uncharacterized protein</fullName>
    </submittedName>
</protein>
<dbReference type="EMBL" id="HQ633071">
    <property type="protein sequence ID" value="AGH31523.1"/>
    <property type="molecule type" value="Genomic_DNA"/>
</dbReference>